<name>A0AAF0F248_9BASI</name>
<dbReference type="Gene3D" id="3.40.50.150">
    <property type="entry name" value="Vaccinia Virus protein VP39"/>
    <property type="match status" value="1"/>
</dbReference>
<reference evidence="8" key="1">
    <citation type="submission" date="2023-02" db="EMBL/GenBank/DDBJ databases">
        <title>Mating type loci evolution in Malassezia.</title>
        <authorList>
            <person name="Coelho M.A."/>
        </authorList>
    </citation>
    <scope>NUCLEOTIDE SEQUENCE</scope>
    <source>
        <strain evidence="8">CBS 14136</strain>
    </source>
</reference>
<comment type="catalytic activity">
    <reaction evidence="6">
        <text>N,N-dimethylethanolamine phosphate + S-adenosyl-L-methionine = phosphocholine + S-adenosyl-L-homocysteine + H(+)</text>
        <dbReference type="Rhea" id="RHEA:25325"/>
        <dbReference type="ChEBI" id="CHEBI:15378"/>
        <dbReference type="ChEBI" id="CHEBI:57856"/>
        <dbReference type="ChEBI" id="CHEBI:58641"/>
        <dbReference type="ChEBI" id="CHEBI:59789"/>
        <dbReference type="ChEBI" id="CHEBI:295975"/>
        <dbReference type="EC" id="2.1.1.103"/>
    </reaction>
    <physiologicalReaction direction="left-to-right" evidence="6">
        <dbReference type="Rhea" id="RHEA:25326"/>
    </physiologicalReaction>
</comment>
<dbReference type="SUPFAM" id="SSF53335">
    <property type="entry name" value="S-adenosyl-L-methionine-dependent methyltransferases"/>
    <property type="match status" value="1"/>
</dbReference>
<evidence type="ECO:0000256" key="3">
    <source>
        <dbReference type="ARBA" id="ARBA00022603"/>
    </source>
</evidence>
<evidence type="ECO:0000256" key="6">
    <source>
        <dbReference type="ARBA" id="ARBA00047619"/>
    </source>
</evidence>
<organism evidence="8 9">
    <name type="scientific">Malassezia psittaci</name>
    <dbReference type="NCBI Taxonomy" id="1821823"/>
    <lineage>
        <taxon>Eukaryota</taxon>
        <taxon>Fungi</taxon>
        <taxon>Dikarya</taxon>
        <taxon>Basidiomycota</taxon>
        <taxon>Ustilaginomycotina</taxon>
        <taxon>Malasseziomycetes</taxon>
        <taxon>Malasseziales</taxon>
        <taxon>Malasseziaceae</taxon>
        <taxon>Malassezia</taxon>
    </lineage>
</organism>
<dbReference type="InterPro" id="IPR029063">
    <property type="entry name" value="SAM-dependent_MTases_sf"/>
</dbReference>
<dbReference type="EC" id="2.1.1.103" evidence="5"/>
<proteinExistence type="predicted"/>
<comment type="catalytic activity">
    <reaction evidence="7">
        <text>N-methylethanolamine phosphate + S-adenosyl-L-methionine = N,N-dimethylethanolamine phosphate + S-adenosyl-L-homocysteine + H(+)</text>
        <dbReference type="Rhea" id="RHEA:25321"/>
        <dbReference type="ChEBI" id="CHEBI:15378"/>
        <dbReference type="ChEBI" id="CHEBI:57781"/>
        <dbReference type="ChEBI" id="CHEBI:57856"/>
        <dbReference type="ChEBI" id="CHEBI:58641"/>
        <dbReference type="ChEBI" id="CHEBI:59789"/>
        <dbReference type="EC" id="2.1.1.103"/>
    </reaction>
    <physiologicalReaction direction="left-to-right" evidence="7">
        <dbReference type="Rhea" id="RHEA:25322"/>
    </physiologicalReaction>
</comment>
<keyword evidence="9" id="KW-1185">Reference proteome</keyword>
<evidence type="ECO:0000256" key="2">
    <source>
        <dbReference type="ARBA" id="ARBA00005189"/>
    </source>
</evidence>
<dbReference type="PANTHER" id="PTHR44307:SF2">
    <property type="entry name" value="PHOSPHOETHANOLAMINE METHYLTRANSFERASE ISOFORM X1"/>
    <property type="match status" value="1"/>
</dbReference>
<dbReference type="EMBL" id="CP118375">
    <property type="protein sequence ID" value="WFD41425.1"/>
    <property type="molecule type" value="Genomic_DNA"/>
</dbReference>
<evidence type="ECO:0000256" key="4">
    <source>
        <dbReference type="ARBA" id="ARBA00022679"/>
    </source>
</evidence>
<keyword evidence="4" id="KW-0808">Transferase</keyword>
<evidence type="ECO:0000256" key="5">
    <source>
        <dbReference type="ARBA" id="ARBA00035674"/>
    </source>
</evidence>
<dbReference type="PANTHER" id="PTHR44307">
    <property type="entry name" value="PHOSPHOETHANOLAMINE METHYLTRANSFERASE"/>
    <property type="match status" value="1"/>
</dbReference>
<protein>
    <recommendedName>
        <fullName evidence="5">phosphoethanolamine N-methyltransferase</fullName>
        <ecNumber evidence="5">2.1.1.103</ecNumber>
    </recommendedName>
</protein>
<evidence type="ECO:0000256" key="1">
    <source>
        <dbReference type="ARBA" id="ARBA00004969"/>
    </source>
</evidence>
<accession>A0AAF0F248</accession>
<evidence type="ECO:0000313" key="9">
    <source>
        <dbReference type="Proteomes" id="UP001214628"/>
    </source>
</evidence>
<evidence type="ECO:0000256" key="7">
    <source>
        <dbReference type="ARBA" id="ARBA00047841"/>
    </source>
</evidence>
<dbReference type="Proteomes" id="UP001214628">
    <property type="component" value="Chromosome 1"/>
</dbReference>
<comment type="pathway">
    <text evidence="2">Lipid metabolism.</text>
</comment>
<keyword evidence="3" id="KW-0489">Methyltransferase</keyword>
<sequence length="265" mass="29922">MPESYASLAHLAWNVKRPQSEWLNMGDWSHTQSFPEACEALARRLQEAAQIPEQARVLDVGHGCGDSLLMLLQRNTSYVHGVTSLHAHAARAQARCGSRAKVHCLDATEYLSQTQHTYDTILALDCAYHFDDRARFFREAYDALAPGGKLALVDLLAAYPYPSQDTVEPSRLPAPRRAPSLWRRFMHSVVCFMSGTQPKSFVSFETYREQLSEAKFCTKDIEMHDISADVFPGFANFLQNLNTGEQRAWQNLPITQTGRTEEILD</sequence>
<dbReference type="GO" id="GO:0032259">
    <property type="term" value="P:methylation"/>
    <property type="evidence" value="ECO:0007669"/>
    <property type="project" value="UniProtKB-KW"/>
</dbReference>
<evidence type="ECO:0000313" key="8">
    <source>
        <dbReference type="EMBL" id="WFD41425.1"/>
    </source>
</evidence>
<dbReference type="CDD" id="cd02440">
    <property type="entry name" value="AdoMet_MTases"/>
    <property type="match status" value="1"/>
</dbReference>
<dbReference type="AlphaFoldDB" id="A0AAF0F248"/>
<dbReference type="Pfam" id="PF13489">
    <property type="entry name" value="Methyltransf_23"/>
    <property type="match status" value="1"/>
</dbReference>
<gene>
    <name evidence="8" type="ORF">MPSI1_000052</name>
</gene>
<dbReference type="GO" id="GO:0000234">
    <property type="term" value="F:phosphoethanolamine N-methyltransferase activity"/>
    <property type="evidence" value="ECO:0007669"/>
    <property type="project" value="UniProtKB-EC"/>
</dbReference>
<comment type="pathway">
    <text evidence="1">Phospholipid metabolism; phosphatidylcholine biosynthesis.</text>
</comment>